<evidence type="ECO:0000259" key="3">
    <source>
        <dbReference type="PROSITE" id="PS51186"/>
    </source>
</evidence>
<name>A0A1I4ZVM7_9GAMM</name>
<evidence type="ECO:0000313" key="5">
    <source>
        <dbReference type="Proteomes" id="UP000198575"/>
    </source>
</evidence>
<keyword evidence="5" id="KW-1185">Reference proteome</keyword>
<organism evidence="4 5">
    <name type="scientific">Dokdonella immobilis</name>
    <dbReference type="NCBI Taxonomy" id="578942"/>
    <lineage>
        <taxon>Bacteria</taxon>
        <taxon>Pseudomonadati</taxon>
        <taxon>Pseudomonadota</taxon>
        <taxon>Gammaproteobacteria</taxon>
        <taxon>Lysobacterales</taxon>
        <taxon>Rhodanobacteraceae</taxon>
        <taxon>Dokdonella</taxon>
    </lineage>
</organism>
<dbReference type="STRING" id="578942.SAMN05216289_12943"/>
<gene>
    <name evidence="4" type="ORF">SAMN05216289_12943</name>
</gene>
<sequence length="176" mass="19195">MKSEPQIRELHPDEFAALGQLMVEVYASLPGFPSPQEQPRYYETLANIGRFSEKPGVQVLVALGAGNELMGGVVYFSDMAQYGSGGTATSEVNAAGIRLLGVSPQYRGRGVGKALALACIARARESGRGQVILHTTEAMQVAWKLYEGLGFVRSTDLDFDQERLPVYGFRRVLESH</sequence>
<dbReference type="CDD" id="cd04301">
    <property type="entry name" value="NAT_SF"/>
    <property type="match status" value="1"/>
</dbReference>
<keyword evidence="1 4" id="KW-0808">Transferase</keyword>
<dbReference type="InterPro" id="IPR016181">
    <property type="entry name" value="Acyl_CoA_acyltransferase"/>
</dbReference>
<dbReference type="PROSITE" id="PS51186">
    <property type="entry name" value="GNAT"/>
    <property type="match status" value="1"/>
</dbReference>
<reference evidence="4 5" key="1">
    <citation type="submission" date="2016-10" db="EMBL/GenBank/DDBJ databases">
        <authorList>
            <person name="de Groot N.N."/>
        </authorList>
    </citation>
    <scope>NUCLEOTIDE SEQUENCE [LARGE SCALE GENOMIC DNA]</scope>
    <source>
        <strain evidence="4 5">CGMCC 1.7659</strain>
    </source>
</reference>
<protein>
    <submittedName>
        <fullName evidence="4">Acetyltransferase (GNAT) family protein</fullName>
    </submittedName>
</protein>
<dbReference type="PANTHER" id="PTHR43420">
    <property type="entry name" value="ACETYLTRANSFERASE"/>
    <property type="match status" value="1"/>
</dbReference>
<dbReference type="OrthoDB" id="1431064at2"/>
<keyword evidence="2" id="KW-0012">Acyltransferase</keyword>
<proteinExistence type="predicted"/>
<accession>A0A1I4ZVM7</accession>
<dbReference type="Pfam" id="PF00583">
    <property type="entry name" value="Acetyltransf_1"/>
    <property type="match status" value="1"/>
</dbReference>
<feature type="domain" description="N-acetyltransferase" evidence="3">
    <location>
        <begin position="5"/>
        <end position="176"/>
    </location>
</feature>
<dbReference type="PANTHER" id="PTHR43420:SF47">
    <property type="entry name" value="N-ACETYLTRANSFERASE DOMAIN-CONTAINING PROTEIN"/>
    <property type="match status" value="1"/>
</dbReference>
<dbReference type="InterPro" id="IPR050680">
    <property type="entry name" value="YpeA/RimI_acetyltransf"/>
</dbReference>
<evidence type="ECO:0000256" key="1">
    <source>
        <dbReference type="ARBA" id="ARBA00022679"/>
    </source>
</evidence>
<dbReference type="AlphaFoldDB" id="A0A1I4ZVM7"/>
<dbReference type="SUPFAM" id="SSF55729">
    <property type="entry name" value="Acyl-CoA N-acyltransferases (Nat)"/>
    <property type="match status" value="1"/>
</dbReference>
<dbReference type="InterPro" id="IPR000182">
    <property type="entry name" value="GNAT_dom"/>
</dbReference>
<evidence type="ECO:0000313" key="4">
    <source>
        <dbReference type="EMBL" id="SFN54261.1"/>
    </source>
</evidence>
<dbReference type="RefSeq" id="WP_092409807.1">
    <property type="nucleotide sequence ID" value="NZ_FOVF01000029.1"/>
</dbReference>
<dbReference type="Gene3D" id="3.40.630.30">
    <property type="match status" value="1"/>
</dbReference>
<evidence type="ECO:0000256" key="2">
    <source>
        <dbReference type="ARBA" id="ARBA00023315"/>
    </source>
</evidence>
<dbReference type="GO" id="GO:0016747">
    <property type="term" value="F:acyltransferase activity, transferring groups other than amino-acyl groups"/>
    <property type="evidence" value="ECO:0007669"/>
    <property type="project" value="InterPro"/>
</dbReference>
<dbReference type="Proteomes" id="UP000198575">
    <property type="component" value="Unassembled WGS sequence"/>
</dbReference>
<dbReference type="EMBL" id="FOVF01000029">
    <property type="protein sequence ID" value="SFN54261.1"/>
    <property type="molecule type" value="Genomic_DNA"/>
</dbReference>